<dbReference type="PROSITE" id="PS50041">
    <property type="entry name" value="C_TYPE_LECTIN_2"/>
    <property type="match status" value="1"/>
</dbReference>
<dbReference type="AlphaFoldDB" id="A0A8S1D628"/>
<organism evidence="3 4">
    <name type="scientific">Cloeon dipterum</name>
    <dbReference type="NCBI Taxonomy" id="197152"/>
    <lineage>
        <taxon>Eukaryota</taxon>
        <taxon>Metazoa</taxon>
        <taxon>Ecdysozoa</taxon>
        <taxon>Arthropoda</taxon>
        <taxon>Hexapoda</taxon>
        <taxon>Insecta</taxon>
        <taxon>Pterygota</taxon>
        <taxon>Palaeoptera</taxon>
        <taxon>Ephemeroptera</taxon>
        <taxon>Pisciforma</taxon>
        <taxon>Baetidae</taxon>
        <taxon>Cloeon</taxon>
    </lineage>
</organism>
<dbReference type="SUPFAM" id="SSF56436">
    <property type="entry name" value="C-type lectin-like"/>
    <property type="match status" value="1"/>
</dbReference>
<dbReference type="Proteomes" id="UP000494165">
    <property type="component" value="Unassembled WGS sequence"/>
</dbReference>
<name>A0A8S1D628_9INSE</name>
<comment type="caution">
    <text evidence="3">The sequence shown here is derived from an EMBL/GenBank/DDBJ whole genome shotgun (WGS) entry which is preliminary data.</text>
</comment>
<dbReference type="CDD" id="cd00037">
    <property type="entry name" value="CLECT"/>
    <property type="match status" value="1"/>
</dbReference>
<dbReference type="InterPro" id="IPR001304">
    <property type="entry name" value="C-type_lectin-like"/>
</dbReference>
<proteinExistence type="predicted"/>
<keyword evidence="1" id="KW-0732">Signal</keyword>
<protein>
    <recommendedName>
        <fullName evidence="2">C-type lectin domain-containing protein</fullName>
    </recommendedName>
</protein>
<keyword evidence="4" id="KW-1185">Reference proteome</keyword>
<dbReference type="SMART" id="SM00034">
    <property type="entry name" value="CLECT"/>
    <property type="match status" value="1"/>
</dbReference>
<dbReference type="EMBL" id="CADEPI010000116">
    <property type="protein sequence ID" value="CAB3375665.1"/>
    <property type="molecule type" value="Genomic_DNA"/>
</dbReference>
<feature type="domain" description="C-type lectin" evidence="2">
    <location>
        <begin position="37"/>
        <end position="148"/>
    </location>
</feature>
<sequence>MKELLTILLPFLFIGTFSYSLPSSEKSNFGERRGFKIGDKGYVISQRQKSWYEAKYDCLISGDGYELLSLESNDELVAIRNQLGDYAGQAFWTSGFSHSTFGYASQMFYWDSTGRSIGPYEGWGTTRPYNLTANTCILFNDGDTDYWSVTNSTKTCSSLSLWYICEKPLEPIAVDTQLPPENIDGRYRFSFGDGVYDISNMIVSFLNTKTADKFSIYIIFQLSTTTNKNYKRFVKSIISLYIKFCSWTGFQQKMIVN</sequence>
<reference evidence="3 4" key="1">
    <citation type="submission" date="2020-04" db="EMBL/GenBank/DDBJ databases">
        <authorList>
            <person name="Alioto T."/>
            <person name="Alioto T."/>
            <person name="Gomez Garrido J."/>
        </authorList>
    </citation>
    <scope>NUCLEOTIDE SEQUENCE [LARGE SCALE GENOMIC DNA]</scope>
</reference>
<dbReference type="InterPro" id="IPR016187">
    <property type="entry name" value="CTDL_fold"/>
</dbReference>
<feature type="chain" id="PRO_5035784957" description="C-type lectin domain-containing protein" evidence="1">
    <location>
        <begin position="19"/>
        <end position="257"/>
    </location>
</feature>
<feature type="signal peptide" evidence="1">
    <location>
        <begin position="1"/>
        <end position="18"/>
    </location>
</feature>
<evidence type="ECO:0000313" key="3">
    <source>
        <dbReference type="EMBL" id="CAB3375665.1"/>
    </source>
</evidence>
<gene>
    <name evidence="3" type="ORF">CLODIP_2_CD13079</name>
</gene>
<dbReference type="Gene3D" id="3.10.100.10">
    <property type="entry name" value="Mannose-Binding Protein A, subunit A"/>
    <property type="match status" value="1"/>
</dbReference>
<dbReference type="OrthoDB" id="7773875at2759"/>
<dbReference type="InterPro" id="IPR016186">
    <property type="entry name" value="C-type_lectin-like/link_sf"/>
</dbReference>
<evidence type="ECO:0000259" key="2">
    <source>
        <dbReference type="PROSITE" id="PS50041"/>
    </source>
</evidence>
<evidence type="ECO:0000313" key="4">
    <source>
        <dbReference type="Proteomes" id="UP000494165"/>
    </source>
</evidence>
<evidence type="ECO:0000256" key="1">
    <source>
        <dbReference type="SAM" id="SignalP"/>
    </source>
</evidence>
<accession>A0A8S1D628</accession>